<evidence type="ECO:0000313" key="4">
    <source>
        <dbReference type="Proteomes" id="UP000321223"/>
    </source>
</evidence>
<evidence type="ECO:0008006" key="5">
    <source>
        <dbReference type="Google" id="ProtNLM"/>
    </source>
</evidence>
<dbReference type="Proteomes" id="UP000321223">
    <property type="component" value="Unassembled WGS sequence"/>
</dbReference>
<dbReference type="PANTHER" id="PTHR14136">
    <property type="entry name" value="BTB_POZ DOMAIN-CONTAINING PROTEIN KCTD9"/>
    <property type="match status" value="1"/>
</dbReference>
<keyword evidence="2" id="KW-0472">Membrane</keyword>
<sequence>MSNKNNPKYEEIKGKLERIIPLPEPQRTLALHRIATEQKESFDEIQKYFNRRIEEKINEKLDSIKDEKDNIKKLRILKELSESNFLGFSLDEYKDLLKQTKILSEEEINNRIKEIKQKAKGSIQEAIYLQKLSEDSGLSPEECKNLLNQSRFDWTDFELILKIASIVTALGIFAGVITYWWETDKRRAQENNDAWTVLRSAKEDPASNGRIDALESLSSGCKMPENIFTWLLTKVGMQEDCVRLVGVNLKSANLPRVDMSNNDLSKAQLQNANLDGANLKDADLEGADLTGASLRKADLTGADLRGANLQDVNLSNAILNGAKITNANLEGANLSNADLRNANLLNTSLKDARVENAIYNFNTQPFSWYPFSWYPSEEKKYFICDREKDEKDIKNECKSLQLNQADLPEVDLSNTYLQKAKLSHANLRNTKLINADLRDADLTYADIRGADFTSAVLKGVKIDHAIYDDRTKLDKSIFFNQAKFYKISSFNPLKRDLQPAQKDLKDAELIGADLRKADLRGVDLTGANLEGADLRGANLEGAKLDKTELKGVLYDIETKLDVKPDDNDRQKLMAAKAYYIENKNPYNPGDLSNRDLEKTALREVNLTGAKLEKVNLISADLQGANLSSATLLKADLSRSNLSQSYLNFANLERANLSGADLKKADLIGANLKNARLKSYLDAKTNLQDAVLIKAILELADLKDAVLINANLMMANLKEANLKQADLRQANLEHADLSYADLTEADLSGANLENADLRGANLIKVKVDSRTNFKGALINEETKLNFEITNSNFNEVAKKYEEFLKVVYFITRRRQSSLIFKDPSKSKIENLSWFPTSNNYKGLIDLPKNLENCQAKINLIGIDLSDRYLTKINLSCVDLTKISKKGLKNTILEKANLIGVNLTGISLEGAKLDKAIYDQRTISKVDDKKYRILFKRAYKIEPKSDLSEADLSDQVLDGLDLRDAILEKAELPRAHLIGTQLQDAILKDADLTGAILKDADLTGADFTGAKLKEVIGLTVTQLETVKSLKDAQFSPELCKAVREELKETKDKIADCPQ</sequence>
<feature type="coiled-coil region" evidence="1">
    <location>
        <begin position="50"/>
        <end position="125"/>
    </location>
</feature>
<organism evidence="3 4">
    <name type="scientific">Microcystis aeruginosa 11-30S32</name>
    <dbReference type="NCBI Taxonomy" id="2358142"/>
    <lineage>
        <taxon>Bacteria</taxon>
        <taxon>Bacillati</taxon>
        <taxon>Cyanobacteriota</taxon>
        <taxon>Cyanophyceae</taxon>
        <taxon>Oscillatoriophycideae</taxon>
        <taxon>Chroococcales</taxon>
        <taxon>Microcystaceae</taxon>
        <taxon>Microcystis</taxon>
    </lineage>
</organism>
<dbReference type="EMBL" id="BHVU01000073">
    <property type="protein sequence ID" value="GCA92948.1"/>
    <property type="molecule type" value="Genomic_DNA"/>
</dbReference>
<feature type="transmembrane region" description="Helical" evidence="2">
    <location>
        <begin position="159"/>
        <end position="181"/>
    </location>
</feature>
<gene>
    <name evidence="3" type="ORF">MAE30S32_16000</name>
</gene>
<name>A0A510PGK1_MICAE</name>
<comment type="caution">
    <text evidence="3">The sequence shown here is derived from an EMBL/GenBank/DDBJ whole genome shotgun (WGS) entry which is preliminary data.</text>
</comment>
<dbReference type="AlphaFoldDB" id="A0A510PGK1"/>
<dbReference type="SUPFAM" id="SSF141571">
    <property type="entry name" value="Pentapeptide repeat-like"/>
    <property type="match status" value="5"/>
</dbReference>
<keyword evidence="1" id="KW-0175">Coiled coil</keyword>
<dbReference type="InterPro" id="IPR051082">
    <property type="entry name" value="Pentapeptide-BTB/POZ_domain"/>
</dbReference>
<proteinExistence type="predicted"/>
<keyword evidence="2" id="KW-0812">Transmembrane</keyword>
<dbReference type="PANTHER" id="PTHR14136:SF17">
    <property type="entry name" value="BTB_POZ DOMAIN-CONTAINING PROTEIN KCTD9"/>
    <property type="match status" value="1"/>
</dbReference>
<reference evidence="3 4" key="1">
    <citation type="journal article" date="2019" name="Appl. Environ. Microbiol.">
        <title>Co-occurrence of broad and narrow host-range viruses infecting the toxic bloom-forming cyanobacterium Microcystis aeruginosa.</title>
        <authorList>
            <person name="Morimoto D."/>
            <person name="Tominaga K."/>
            <person name="Nishimura Y."/>
            <person name="Yoshida N."/>
            <person name="Kimura S."/>
            <person name="Sako Y."/>
            <person name="Yoshida T."/>
        </authorList>
    </citation>
    <scope>NUCLEOTIDE SEQUENCE [LARGE SCALE GENOMIC DNA]</scope>
    <source>
        <strain evidence="3 4">11-30S32</strain>
    </source>
</reference>
<evidence type="ECO:0000313" key="3">
    <source>
        <dbReference type="EMBL" id="GCA92948.1"/>
    </source>
</evidence>
<evidence type="ECO:0000256" key="2">
    <source>
        <dbReference type="SAM" id="Phobius"/>
    </source>
</evidence>
<dbReference type="InterPro" id="IPR001646">
    <property type="entry name" value="5peptide_repeat"/>
</dbReference>
<evidence type="ECO:0000256" key="1">
    <source>
        <dbReference type="SAM" id="Coils"/>
    </source>
</evidence>
<keyword evidence="2" id="KW-1133">Transmembrane helix</keyword>
<dbReference type="Pfam" id="PF00805">
    <property type="entry name" value="Pentapeptide"/>
    <property type="match status" value="10"/>
</dbReference>
<protein>
    <recommendedName>
        <fullName evidence="5">Pentapeptide repeat-containing protein</fullName>
    </recommendedName>
</protein>
<accession>A0A510PGK1</accession>
<dbReference type="Gene3D" id="2.160.20.80">
    <property type="entry name" value="E3 ubiquitin-protein ligase SopA"/>
    <property type="match status" value="5"/>
</dbReference>